<evidence type="ECO:0000313" key="2">
    <source>
        <dbReference type="Proteomes" id="UP001064048"/>
    </source>
</evidence>
<protein>
    <submittedName>
        <fullName evidence="1">Uncharacterized protein</fullName>
    </submittedName>
</protein>
<keyword evidence="2" id="KW-1185">Reference proteome</keyword>
<accession>A0ACC0JXL8</accession>
<dbReference type="EMBL" id="CM046112">
    <property type="protein sequence ID" value="KAI8428976.1"/>
    <property type="molecule type" value="Genomic_DNA"/>
</dbReference>
<proteinExistence type="predicted"/>
<dbReference type="Proteomes" id="UP001064048">
    <property type="component" value="Chromosome 12"/>
</dbReference>
<organism evidence="1 2">
    <name type="scientific">Choristoneura fumiferana</name>
    <name type="common">Spruce budworm moth</name>
    <name type="synonym">Archips fumiferana</name>
    <dbReference type="NCBI Taxonomy" id="7141"/>
    <lineage>
        <taxon>Eukaryota</taxon>
        <taxon>Metazoa</taxon>
        <taxon>Ecdysozoa</taxon>
        <taxon>Arthropoda</taxon>
        <taxon>Hexapoda</taxon>
        <taxon>Insecta</taxon>
        <taxon>Pterygota</taxon>
        <taxon>Neoptera</taxon>
        <taxon>Endopterygota</taxon>
        <taxon>Lepidoptera</taxon>
        <taxon>Glossata</taxon>
        <taxon>Ditrysia</taxon>
        <taxon>Tortricoidea</taxon>
        <taxon>Tortricidae</taxon>
        <taxon>Tortricinae</taxon>
        <taxon>Choristoneura</taxon>
    </lineage>
</organism>
<reference evidence="1 2" key="1">
    <citation type="journal article" date="2022" name="Genome Biol. Evol.">
        <title>The Spruce Budworm Genome: Reconstructing the Evolutionary History of Antifreeze Proteins.</title>
        <authorList>
            <person name="Beliveau C."/>
            <person name="Gagne P."/>
            <person name="Picq S."/>
            <person name="Vernygora O."/>
            <person name="Keeling C.I."/>
            <person name="Pinkney K."/>
            <person name="Doucet D."/>
            <person name="Wen F."/>
            <person name="Johnston J.S."/>
            <person name="Maaroufi H."/>
            <person name="Boyle B."/>
            <person name="Laroche J."/>
            <person name="Dewar K."/>
            <person name="Juretic N."/>
            <person name="Blackburn G."/>
            <person name="Nisole A."/>
            <person name="Brunet B."/>
            <person name="Brandao M."/>
            <person name="Lumley L."/>
            <person name="Duan J."/>
            <person name="Quan G."/>
            <person name="Lucarotti C.J."/>
            <person name="Roe A.D."/>
            <person name="Sperling F.A.H."/>
            <person name="Levesque R.C."/>
            <person name="Cusson M."/>
        </authorList>
    </citation>
    <scope>NUCLEOTIDE SEQUENCE [LARGE SCALE GENOMIC DNA]</scope>
    <source>
        <strain evidence="1">Glfc:IPQL:Cfum</strain>
    </source>
</reference>
<evidence type="ECO:0000313" key="1">
    <source>
        <dbReference type="EMBL" id="KAI8428976.1"/>
    </source>
</evidence>
<comment type="caution">
    <text evidence="1">The sequence shown here is derived from an EMBL/GenBank/DDBJ whole genome shotgun (WGS) entry which is preliminary data.</text>
</comment>
<sequence>MLADLSSFQPSWPENKHRQDCVFEVDKENGLTLTELADGTTIEDVLVSTGCEFHVSKDLKKMGDVTIDSA</sequence>
<gene>
    <name evidence="1" type="ORF">MSG28_007571</name>
</gene>
<name>A0ACC0JXL8_CHOFU</name>